<organism evidence="1 2">
    <name type="scientific">Naganishia cerealis</name>
    <dbReference type="NCBI Taxonomy" id="610337"/>
    <lineage>
        <taxon>Eukaryota</taxon>
        <taxon>Fungi</taxon>
        <taxon>Dikarya</taxon>
        <taxon>Basidiomycota</taxon>
        <taxon>Agaricomycotina</taxon>
        <taxon>Tremellomycetes</taxon>
        <taxon>Filobasidiales</taxon>
        <taxon>Filobasidiaceae</taxon>
        <taxon>Naganishia</taxon>
    </lineage>
</organism>
<name>A0ACC2W0W8_9TREE</name>
<gene>
    <name evidence="1" type="ORF">QFC19_003756</name>
</gene>
<keyword evidence="2" id="KW-1185">Reference proteome</keyword>
<reference evidence="1" key="1">
    <citation type="submission" date="2023-04" db="EMBL/GenBank/DDBJ databases">
        <title>Draft Genome sequencing of Naganishia species isolated from polar environments using Oxford Nanopore Technology.</title>
        <authorList>
            <person name="Leo P."/>
            <person name="Venkateswaran K."/>
        </authorList>
    </citation>
    <scope>NUCLEOTIDE SEQUENCE</scope>
    <source>
        <strain evidence="1">MNA-CCFEE 5261</strain>
    </source>
</reference>
<comment type="caution">
    <text evidence="1">The sequence shown here is derived from an EMBL/GenBank/DDBJ whole genome shotgun (WGS) entry which is preliminary data.</text>
</comment>
<proteinExistence type="predicted"/>
<dbReference type="Proteomes" id="UP001241377">
    <property type="component" value="Unassembled WGS sequence"/>
</dbReference>
<accession>A0ACC2W0W8</accession>
<evidence type="ECO:0000313" key="1">
    <source>
        <dbReference type="EMBL" id="KAJ9104959.1"/>
    </source>
</evidence>
<sequence>MSSFVRTWSNASKESSGRVGDTLGGPYFDRSKREEGSVASTDSDVSSIAPSSTVSRRSSLTSVAASSTSSPRKVNLEYAGLDAKLERHSSLVNSDDSGIRSPTSSIPEEIALEHSREGFEFHSEGSIQSRPTSAPDVFEKQVASRRTVKVPVQVQLGTNPNSEGNVTEASNGRVPGSRSRLSSYAGNVSRGRRRFTRPRGRHKSWSTKTADSAGTDSSSNHQLGRNGGDTSARSVVSTSTRWSQPLSNASSLWHDVSRYLGNPIRPPRDDRKESSLKADSTAANFKFDGVSGAPCNVQLASSTHLSWLNPCGRVGSRRKKLRAMRSRPTSRNRANASALSECVADPVGSSSHDRSNALEVKPSDITDPPRESFYNMGELSMPPGVSPGAAGEFTQLRYSNCNCKPRCFRRYYPQEQKGE</sequence>
<evidence type="ECO:0000313" key="2">
    <source>
        <dbReference type="Proteomes" id="UP001241377"/>
    </source>
</evidence>
<protein>
    <submittedName>
        <fullName evidence="1">Uncharacterized protein</fullName>
    </submittedName>
</protein>
<dbReference type="EMBL" id="JASBWR010000037">
    <property type="protein sequence ID" value="KAJ9104959.1"/>
    <property type="molecule type" value="Genomic_DNA"/>
</dbReference>